<protein>
    <recommendedName>
        <fullName evidence="4">tRNA 5-hydroxyuridine methyltransferase</fullName>
        <ecNumber evidence="4">2.1.1.-</ecNumber>
    </recommendedName>
    <alternativeName>
        <fullName evidence="4">ho5U methyltransferase</fullName>
    </alternativeName>
</protein>
<dbReference type="CDD" id="cd02440">
    <property type="entry name" value="AdoMet_MTases"/>
    <property type="match status" value="1"/>
</dbReference>
<dbReference type="RefSeq" id="WP_213097468.1">
    <property type="nucleotide sequence ID" value="NZ_JAGYPH010000001.1"/>
</dbReference>
<dbReference type="PANTHER" id="PTHR10509:SF14">
    <property type="entry name" value="CAFFEOYL-COA O-METHYLTRANSFERASE 3-RELATED"/>
    <property type="match status" value="1"/>
</dbReference>
<keyword evidence="2 4" id="KW-0808">Transferase</keyword>
<feature type="binding site" evidence="4">
    <location>
        <position position="65"/>
    </location>
    <ligand>
        <name>S-adenosyl-L-methionine</name>
        <dbReference type="ChEBI" id="CHEBI:59789"/>
    </ligand>
</feature>
<dbReference type="InterPro" id="IPR050362">
    <property type="entry name" value="Cation-dep_OMT"/>
</dbReference>
<comment type="subunit">
    <text evidence="4">Homodimer.</text>
</comment>
<dbReference type="PROSITE" id="PS51682">
    <property type="entry name" value="SAM_OMT_I"/>
    <property type="match status" value="1"/>
</dbReference>
<dbReference type="InterPro" id="IPR002935">
    <property type="entry name" value="SAM_O-MeTrfase"/>
</dbReference>
<feature type="binding site" evidence="4">
    <location>
        <position position="35"/>
    </location>
    <ligand>
        <name>S-adenosyl-L-methionine</name>
        <dbReference type="ChEBI" id="CHEBI:59789"/>
    </ligand>
</feature>
<name>A0A942Z4K5_9BACI</name>
<dbReference type="Proteomes" id="UP000676456">
    <property type="component" value="Unassembled WGS sequence"/>
</dbReference>
<accession>A0A942Z4K5</accession>
<gene>
    <name evidence="4" type="primary">trmR</name>
    <name evidence="5" type="ORF">KHA91_07085</name>
</gene>
<dbReference type="Pfam" id="PF01596">
    <property type="entry name" value="Methyltransf_3"/>
    <property type="match status" value="1"/>
</dbReference>
<feature type="binding site" evidence="4">
    <location>
        <position position="82"/>
    </location>
    <ligand>
        <name>S-adenosyl-L-methionine</name>
        <dbReference type="ChEBI" id="CHEBI:59789"/>
    </ligand>
</feature>
<feature type="binding site" evidence="4">
    <location>
        <position position="130"/>
    </location>
    <ligand>
        <name>S-adenosyl-L-methionine</name>
        <dbReference type="ChEBI" id="CHEBI:59789"/>
    </ligand>
</feature>
<feature type="binding site" evidence="4">
    <location>
        <position position="157"/>
    </location>
    <ligand>
        <name>Mg(2+)</name>
        <dbReference type="ChEBI" id="CHEBI:18420"/>
    </ligand>
</feature>
<evidence type="ECO:0000256" key="4">
    <source>
        <dbReference type="HAMAP-Rule" id="MF_02217"/>
    </source>
</evidence>
<dbReference type="InterPro" id="IPR029063">
    <property type="entry name" value="SAM-dependent_MTases_sf"/>
</dbReference>
<dbReference type="EMBL" id="JAGYPN010000001">
    <property type="protein sequence ID" value="MBS4222522.1"/>
    <property type="molecule type" value="Genomic_DNA"/>
</dbReference>
<dbReference type="InterPro" id="IPR043675">
    <property type="entry name" value="TrmR_methyltr"/>
</dbReference>
<keyword evidence="1 4" id="KW-0489">Methyltransferase</keyword>
<evidence type="ECO:0000313" key="6">
    <source>
        <dbReference type="Proteomes" id="UP000676456"/>
    </source>
</evidence>
<comment type="function">
    <text evidence="4">Catalyzes the methylation of 5-hydroxyuridine (ho5U) to form 5-methoxyuridine (mo5U) at position 34 in tRNAs.</text>
</comment>
<keyword evidence="4" id="KW-0460">Magnesium</keyword>
<dbReference type="SUPFAM" id="SSF53335">
    <property type="entry name" value="S-adenosyl-L-methionine-dependent methyltransferases"/>
    <property type="match status" value="1"/>
</dbReference>
<evidence type="ECO:0000313" key="5">
    <source>
        <dbReference type="EMBL" id="MBS4222522.1"/>
    </source>
</evidence>
<keyword evidence="4" id="KW-0479">Metal-binding</keyword>
<dbReference type="GO" id="GO:0008757">
    <property type="term" value="F:S-adenosylmethionine-dependent methyltransferase activity"/>
    <property type="evidence" value="ECO:0007669"/>
    <property type="project" value="TreeGrafter"/>
</dbReference>
<dbReference type="GO" id="GO:0016300">
    <property type="term" value="F:tRNA (uridine) methyltransferase activity"/>
    <property type="evidence" value="ECO:0007669"/>
    <property type="project" value="UniProtKB-UniRule"/>
</dbReference>
<keyword evidence="4" id="KW-0819">tRNA processing</keyword>
<comment type="caution">
    <text evidence="4">Lacks conserved residue(s) required for the propagation of feature annotation.</text>
</comment>
<sequence length="216" mass="24402">MNDSIKSYLESLLPEKNAFFLELEQFAKEHRVPIMEPTGIETMLQIMKIQAPKRILEIGTAIGYSALRMVDAIPGSIVVTMELDEERVGQAQNNIKQFGMENRVTVLHGNALDLYKEAAENGPYDAIFIDAAKGQYVKFFELYERLLSNKGCIYSDNVLFKGLVAMDNSEENKRRASVAEKLKVYNQWLMDNKSFDTVIIPAGDGLAISRKRNGEK</sequence>
<dbReference type="GO" id="GO:0030488">
    <property type="term" value="P:tRNA methylation"/>
    <property type="evidence" value="ECO:0007669"/>
    <property type="project" value="UniProtKB-UniRule"/>
</dbReference>
<evidence type="ECO:0000256" key="1">
    <source>
        <dbReference type="ARBA" id="ARBA00022603"/>
    </source>
</evidence>
<evidence type="ECO:0000256" key="2">
    <source>
        <dbReference type="ARBA" id="ARBA00022679"/>
    </source>
</evidence>
<feature type="binding site" evidence="4">
    <location>
        <position position="156"/>
    </location>
    <ligand>
        <name>Mg(2+)</name>
        <dbReference type="ChEBI" id="CHEBI:18420"/>
    </ligand>
</feature>
<reference evidence="5 6" key="1">
    <citation type="submission" date="2021-05" db="EMBL/GenBank/DDBJ databases">
        <title>Novel Bacillus species.</title>
        <authorList>
            <person name="Liu G."/>
        </authorList>
    </citation>
    <scope>NUCLEOTIDE SEQUENCE [LARGE SCALE GENOMIC DNA]</scope>
    <source>
        <strain evidence="5 6">FJAT-49682</strain>
    </source>
</reference>
<dbReference type="PANTHER" id="PTHR10509">
    <property type="entry name" value="O-METHYLTRANSFERASE-RELATED"/>
    <property type="match status" value="1"/>
</dbReference>
<evidence type="ECO:0000256" key="3">
    <source>
        <dbReference type="ARBA" id="ARBA00022691"/>
    </source>
</evidence>
<keyword evidence="3 4" id="KW-0949">S-adenosyl-L-methionine</keyword>
<dbReference type="AlphaFoldDB" id="A0A942Z4K5"/>
<comment type="caution">
    <text evidence="5">The sequence shown here is derived from an EMBL/GenBank/DDBJ whole genome shotgun (WGS) entry which is preliminary data.</text>
</comment>
<dbReference type="GO" id="GO:0000287">
    <property type="term" value="F:magnesium ion binding"/>
    <property type="evidence" value="ECO:0007669"/>
    <property type="project" value="UniProtKB-UniRule"/>
</dbReference>
<dbReference type="HAMAP" id="MF_02217">
    <property type="entry name" value="TrmR_methyltr"/>
    <property type="match status" value="1"/>
</dbReference>
<dbReference type="EC" id="2.1.1.-" evidence="4"/>
<proteinExistence type="inferred from homology"/>
<organism evidence="5 6">
    <name type="scientific">Lederbergia citrea</name>
    <dbReference type="NCBI Taxonomy" id="2833581"/>
    <lineage>
        <taxon>Bacteria</taxon>
        <taxon>Bacillati</taxon>
        <taxon>Bacillota</taxon>
        <taxon>Bacilli</taxon>
        <taxon>Bacillales</taxon>
        <taxon>Bacillaceae</taxon>
        <taxon>Lederbergia</taxon>
    </lineage>
</organism>
<dbReference type="GO" id="GO:0008171">
    <property type="term" value="F:O-methyltransferase activity"/>
    <property type="evidence" value="ECO:0007669"/>
    <property type="project" value="InterPro"/>
</dbReference>
<keyword evidence="6" id="KW-1185">Reference proteome</keyword>
<dbReference type="Gene3D" id="3.40.50.150">
    <property type="entry name" value="Vaccinia Virus protein VP39"/>
    <property type="match status" value="1"/>
</dbReference>
<comment type="similarity">
    <text evidence="4">Belongs to the class I-like SAM-binding methyltransferase superfamily. Cation-dependent O-methyltransferase family.</text>
</comment>
<feature type="binding site" evidence="4">
    <location>
        <position position="130"/>
    </location>
    <ligand>
        <name>Mg(2+)</name>
        <dbReference type="ChEBI" id="CHEBI:18420"/>
    </ligand>
</feature>
<comment type="catalytic activity">
    <reaction evidence="4">
        <text>5-hydroxyuridine(34) in tRNA + S-adenosyl-L-methionine = 5-methoxyuridine(34) in tRNA + S-adenosyl-L-homocysteine + H(+)</text>
        <dbReference type="Rhea" id="RHEA:60524"/>
        <dbReference type="Rhea" id="RHEA-COMP:13381"/>
        <dbReference type="Rhea" id="RHEA-COMP:15591"/>
        <dbReference type="ChEBI" id="CHEBI:15378"/>
        <dbReference type="ChEBI" id="CHEBI:57856"/>
        <dbReference type="ChEBI" id="CHEBI:59789"/>
        <dbReference type="ChEBI" id="CHEBI:136877"/>
        <dbReference type="ChEBI" id="CHEBI:143860"/>
    </reaction>
</comment>